<organism evidence="3 4">
    <name type="scientific">Sorangium atrum</name>
    <dbReference type="NCBI Taxonomy" id="2995308"/>
    <lineage>
        <taxon>Bacteria</taxon>
        <taxon>Pseudomonadati</taxon>
        <taxon>Myxococcota</taxon>
        <taxon>Polyangia</taxon>
        <taxon>Polyangiales</taxon>
        <taxon>Polyangiaceae</taxon>
        <taxon>Sorangium</taxon>
    </lineage>
</organism>
<feature type="chain" id="PRO_5045132421" description="Secreted protein" evidence="2">
    <location>
        <begin position="27"/>
        <end position="485"/>
    </location>
</feature>
<feature type="signal peptide" evidence="2">
    <location>
        <begin position="1"/>
        <end position="26"/>
    </location>
</feature>
<protein>
    <recommendedName>
        <fullName evidence="5">Secreted protein</fullName>
    </recommendedName>
</protein>
<comment type="caution">
    <text evidence="3">The sequence shown here is derived from an EMBL/GenBank/DDBJ whole genome shotgun (WGS) entry which is preliminary data.</text>
</comment>
<feature type="compositionally biased region" description="Low complexity" evidence="1">
    <location>
        <begin position="29"/>
        <end position="73"/>
    </location>
</feature>
<evidence type="ECO:0000313" key="3">
    <source>
        <dbReference type="EMBL" id="MDC0677716.1"/>
    </source>
</evidence>
<feature type="region of interest" description="Disordered" evidence="1">
    <location>
        <begin position="29"/>
        <end position="83"/>
    </location>
</feature>
<dbReference type="PROSITE" id="PS51257">
    <property type="entry name" value="PROKAR_LIPOPROTEIN"/>
    <property type="match status" value="1"/>
</dbReference>
<evidence type="ECO:0008006" key="5">
    <source>
        <dbReference type="Google" id="ProtNLM"/>
    </source>
</evidence>
<dbReference type="Proteomes" id="UP001217485">
    <property type="component" value="Unassembled WGS sequence"/>
</dbReference>
<keyword evidence="2" id="KW-0732">Signal</keyword>
<proteinExistence type="predicted"/>
<accession>A0ABT5BU82</accession>
<gene>
    <name evidence="3" type="ORF">POL72_08165</name>
</gene>
<dbReference type="EMBL" id="JAQNDK010000001">
    <property type="protein sequence ID" value="MDC0677716.1"/>
    <property type="molecule type" value="Genomic_DNA"/>
</dbReference>
<evidence type="ECO:0000313" key="4">
    <source>
        <dbReference type="Proteomes" id="UP001217485"/>
    </source>
</evidence>
<sequence length="485" mass="48692">MPLRELLPIVLLGAGVALGAGSAACAARQGSTGASSSSAAAQPARPSAPASASAAAPAQPAASDPAAPGGAAPEPSPPSAEQIARLPPGAAIYASLRNSAIDVAVQYVPQIAEVLIEANRALGSQDPPDVTLAKAGIDPRRPILGAVVPASEKSARAVVDAMAKGASGKALEKVVRGHAADATRVRLLVPLVSGADPRRALATVVDVLTGGAPLDACPGAARCAGFGARAPLGVAQGGIAAVAVYADGADLRLDVVMPLFGSGSDPAALKELVAFSEEVGGPEGRCSRFDASPVVSVCIDPDRMGELGATDGYGKITRALSGGHVDPKAIPGIAAQGFAEARQNLWLAAPARRLASDGTLGVTVQGKRGRFVASWALTDASRAGVERAFAAERCAVGDAAVTELLPALRAAVGEPGKGFDDPKKVVTAFEEAGWSAYLIAAAGTWPNLLGVIAGVLERGPGTDPDYHVCARYDDGRLVLVSEIRR</sequence>
<name>A0ABT5BU82_9BACT</name>
<evidence type="ECO:0000256" key="1">
    <source>
        <dbReference type="SAM" id="MobiDB-lite"/>
    </source>
</evidence>
<dbReference type="RefSeq" id="WP_272094470.1">
    <property type="nucleotide sequence ID" value="NZ_JAQNDK010000001.1"/>
</dbReference>
<reference evidence="3 4" key="1">
    <citation type="submission" date="2023-01" db="EMBL/GenBank/DDBJ databases">
        <title>Minimal conservation of predation-associated metabolite biosynthetic gene clusters underscores biosynthetic potential of Myxococcota including descriptions for ten novel species: Archangium lansinium sp. nov., Myxococcus landrumus sp. nov., Nannocystis bai.</title>
        <authorList>
            <person name="Ahearne A."/>
            <person name="Stevens C."/>
            <person name="Dowd S."/>
        </authorList>
    </citation>
    <scope>NUCLEOTIDE SEQUENCE [LARGE SCALE GENOMIC DNA]</scope>
    <source>
        <strain evidence="3 4">WIWO2</strain>
    </source>
</reference>
<keyword evidence="4" id="KW-1185">Reference proteome</keyword>
<evidence type="ECO:0000256" key="2">
    <source>
        <dbReference type="SAM" id="SignalP"/>
    </source>
</evidence>